<proteinExistence type="predicted"/>
<dbReference type="AlphaFoldDB" id="A0A8J4Y4W5"/>
<feature type="region of interest" description="Disordered" evidence="1">
    <location>
        <begin position="217"/>
        <end position="256"/>
    </location>
</feature>
<evidence type="ECO:0000256" key="1">
    <source>
        <dbReference type="SAM" id="MobiDB-lite"/>
    </source>
</evidence>
<gene>
    <name evidence="2" type="ORF">GWK47_047805</name>
</gene>
<reference evidence="2" key="1">
    <citation type="submission" date="2020-07" db="EMBL/GenBank/DDBJ databases">
        <title>The High-quality genome of the commercially important snow crab, Chionoecetes opilio.</title>
        <authorList>
            <person name="Jeong J.-H."/>
            <person name="Ryu S."/>
        </authorList>
    </citation>
    <scope>NUCLEOTIDE SEQUENCE</scope>
    <source>
        <strain evidence="2">MADBK_172401_WGS</strain>
        <tissue evidence="2">Digestive gland</tissue>
    </source>
</reference>
<feature type="region of interest" description="Disordered" evidence="1">
    <location>
        <begin position="107"/>
        <end position="148"/>
    </location>
</feature>
<accession>A0A8J4Y4W5</accession>
<keyword evidence="3" id="KW-1185">Reference proteome</keyword>
<dbReference type="EMBL" id="JACEEZ010012330">
    <property type="protein sequence ID" value="KAG0720762.1"/>
    <property type="molecule type" value="Genomic_DNA"/>
</dbReference>
<comment type="caution">
    <text evidence="2">The sequence shown here is derived from an EMBL/GenBank/DDBJ whole genome shotgun (WGS) entry which is preliminary data.</text>
</comment>
<sequence length="256" mass="27815">MGRQLRVTGNSHRYCSRNATTGSMSWSDLLNLVPGARAGHTPQHCVDGRHPVQGLQHPRHSTTPLRPASQRSGGTDGRSVLALTPHSSLGCPGPTVLCPPHSLTAPHWHHSGHEQPGCHSRHQAHLHDSQHTTQQQASRETGLPLEYSDFPPCGTKSAPRWKRIILTAGLLYKAKQVCSSLEYLLLSGLEPCLARSHLPMLHKVQRRAETIIWAGHPEQQSGLHHRRPSPPLQDTGTAGGSLTATAPPRRGQHAGP</sequence>
<evidence type="ECO:0000313" key="2">
    <source>
        <dbReference type="EMBL" id="KAG0720762.1"/>
    </source>
</evidence>
<organism evidence="2 3">
    <name type="scientific">Chionoecetes opilio</name>
    <name type="common">Atlantic snow crab</name>
    <name type="synonym">Cancer opilio</name>
    <dbReference type="NCBI Taxonomy" id="41210"/>
    <lineage>
        <taxon>Eukaryota</taxon>
        <taxon>Metazoa</taxon>
        <taxon>Ecdysozoa</taxon>
        <taxon>Arthropoda</taxon>
        <taxon>Crustacea</taxon>
        <taxon>Multicrustacea</taxon>
        <taxon>Malacostraca</taxon>
        <taxon>Eumalacostraca</taxon>
        <taxon>Eucarida</taxon>
        <taxon>Decapoda</taxon>
        <taxon>Pleocyemata</taxon>
        <taxon>Brachyura</taxon>
        <taxon>Eubrachyura</taxon>
        <taxon>Majoidea</taxon>
        <taxon>Majidae</taxon>
        <taxon>Chionoecetes</taxon>
    </lineage>
</organism>
<protein>
    <submittedName>
        <fullName evidence="2">Uncharacterized protein</fullName>
    </submittedName>
</protein>
<name>A0A8J4Y4W5_CHIOP</name>
<feature type="compositionally biased region" description="Polar residues" evidence="1">
    <location>
        <begin position="61"/>
        <end position="73"/>
    </location>
</feature>
<feature type="region of interest" description="Disordered" evidence="1">
    <location>
        <begin position="48"/>
        <end position="85"/>
    </location>
</feature>
<evidence type="ECO:0000313" key="3">
    <source>
        <dbReference type="Proteomes" id="UP000770661"/>
    </source>
</evidence>
<dbReference type="Proteomes" id="UP000770661">
    <property type="component" value="Unassembled WGS sequence"/>
</dbReference>